<dbReference type="InterPro" id="IPR023809">
    <property type="entry name" value="Thiopep_bacteriocin_synth_dom"/>
</dbReference>
<dbReference type="Proteomes" id="UP001165405">
    <property type="component" value="Unassembled WGS sequence"/>
</dbReference>
<sequence length="279" mass="30544">MGLLPAPELSRCSGTRANWTQLNLRLPDGIETDQFLVAELGPTMTRLQDGDAVGRWWLLRKPPGLRVRVRTVGGAAPGAARDVLDDLVSQGVLTSWHSAIYEPERRAFGGTAALAVAHTLFCDDSRNLLAYLTGTTTDSAEQREHLGLLLVASLLRGARLDWYEQGDVWNRVARHRAHVAGTPNQTAVDRTRRLLSVDIHHLTSDATVPPAWVATWTHAYRDAGAALARLDARGALTRGIRAVAAHHVLFAWNRLGLSHDAQARLVLQATIAIFDEEIS</sequence>
<reference evidence="2" key="1">
    <citation type="submission" date="2022-01" db="EMBL/GenBank/DDBJ databases">
        <title>Antribacter sp. nov., isolated from Guizhou of China.</title>
        <authorList>
            <person name="Chengliang C."/>
            <person name="Ya Z."/>
        </authorList>
    </citation>
    <scope>NUCLEOTIDE SEQUENCE</scope>
    <source>
        <strain evidence="2">KLBMP 9083</strain>
    </source>
</reference>
<proteinExistence type="predicted"/>
<evidence type="ECO:0000313" key="3">
    <source>
        <dbReference type="Proteomes" id="UP001165405"/>
    </source>
</evidence>
<comment type="caution">
    <text evidence="2">The sequence shown here is derived from an EMBL/GenBank/DDBJ whole genome shotgun (WGS) entry which is preliminary data.</text>
</comment>
<dbReference type="Pfam" id="PF14028">
    <property type="entry name" value="Lant_dehydr_C"/>
    <property type="match status" value="1"/>
</dbReference>
<name>A0AA41U7X6_9MICO</name>
<dbReference type="RefSeq" id="WP_236089871.1">
    <property type="nucleotide sequence ID" value="NZ_JAKGSG010000038.1"/>
</dbReference>
<feature type="domain" description="Thiopeptide-type bacteriocin biosynthesis" evidence="1">
    <location>
        <begin position="19"/>
        <end position="266"/>
    </location>
</feature>
<accession>A0AA41U7X6</accession>
<dbReference type="NCBIfam" id="TIGR03891">
    <property type="entry name" value="thiopep_ocin"/>
    <property type="match status" value="1"/>
</dbReference>
<evidence type="ECO:0000259" key="1">
    <source>
        <dbReference type="Pfam" id="PF14028"/>
    </source>
</evidence>
<keyword evidence="3" id="KW-1185">Reference proteome</keyword>
<protein>
    <submittedName>
        <fullName evidence="2">Thiopeptide-type bacteriocin biosynthesis protein</fullName>
    </submittedName>
</protein>
<gene>
    <name evidence="2" type="ORF">L1785_13895</name>
</gene>
<dbReference type="EMBL" id="JAKGSG010000038">
    <property type="protein sequence ID" value="MCF4122071.1"/>
    <property type="molecule type" value="Genomic_DNA"/>
</dbReference>
<organism evidence="2 3">
    <name type="scientific">Antribacter soli</name>
    <dbReference type="NCBI Taxonomy" id="2910976"/>
    <lineage>
        <taxon>Bacteria</taxon>
        <taxon>Bacillati</taxon>
        <taxon>Actinomycetota</taxon>
        <taxon>Actinomycetes</taxon>
        <taxon>Micrococcales</taxon>
        <taxon>Promicromonosporaceae</taxon>
        <taxon>Antribacter</taxon>
    </lineage>
</organism>
<dbReference type="AlphaFoldDB" id="A0AA41U7X6"/>
<evidence type="ECO:0000313" key="2">
    <source>
        <dbReference type="EMBL" id="MCF4122071.1"/>
    </source>
</evidence>